<name>A0ABU8TEG7_9HYPH</name>
<dbReference type="EMBL" id="JBAKIA010000001">
    <property type="protein sequence ID" value="MEJ8472547.1"/>
    <property type="molecule type" value="Genomic_DNA"/>
</dbReference>
<keyword evidence="1" id="KW-0812">Transmembrane</keyword>
<keyword evidence="4" id="KW-1185">Reference proteome</keyword>
<evidence type="ECO:0000313" key="4">
    <source>
        <dbReference type="Proteomes" id="UP001385499"/>
    </source>
</evidence>
<dbReference type="InterPro" id="IPR010982">
    <property type="entry name" value="Lambda_DNA-bd_dom_sf"/>
</dbReference>
<evidence type="ECO:0000259" key="2">
    <source>
        <dbReference type="PROSITE" id="PS50943"/>
    </source>
</evidence>
<dbReference type="SMART" id="SM00530">
    <property type="entry name" value="HTH_XRE"/>
    <property type="match status" value="1"/>
</dbReference>
<evidence type="ECO:0000256" key="1">
    <source>
        <dbReference type="SAM" id="Phobius"/>
    </source>
</evidence>
<keyword evidence="1" id="KW-0472">Membrane</keyword>
<dbReference type="Proteomes" id="UP001385499">
    <property type="component" value="Unassembled WGS sequence"/>
</dbReference>
<dbReference type="InterPro" id="IPR001387">
    <property type="entry name" value="Cro/C1-type_HTH"/>
</dbReference>
<dbReference type="Gene3D" id="1.10.260.40">
    <property type="entry name" value="lambda repressor-like DNA-binding domains"/>
    <property type="match status" value="1"/>
</dbReference>
<dbReference type="Pfam" id="PF01381">
    <property type="entry name" value="HTH_3"/>
    <property type="match status" value="1"/>
</dbReference>
<feature type="domain" description="HTH cro/C1-type" evidence="2">
    <location>
        <begin position="48"/>
        <end position="101"/>
    </location>
</feature>
<dbReference type="SUPFAM" id="SSF47413">
    <property type="entry name" value="lambda repressor-like DNA-binding domains"/>
    <property type="match status" value="1"/>
</dbReference>
<reference evidence="3 4" key="1">
    <citation type="submission" date="2024-02" db="EMBL/GenBank/DDBJ databases">
        <title>Roseibium algae sp. nov., isolated from marine alga (Grateloupia sp.), showing potential in myo-inositol conversion.</title>
        <authorList>
            <person name="Wang Y."/>
        </authorList>
    </citation>
    <scope>NUCLEOTIDE SEQUENCE [LARGE SCALE GENOMIC DNA]</scope>
    <source>
        <strain evidence="3 4">H3510</strain>
    </source>
</reference>
<comment type="caution">
    <text evidence="3">The sequence shown here is derived from an EMBL/GenBank/DDBJ whole genome shotgun (WGS) entry which is preliminary data.</text>
</comment>
<dbReference type="PROSITE" id="PS50943">
    <property type="entry name" value="HTH_CROC1"/>
    <property type="match status" value="1"/>
</dbReference>
<gene>
    <name evidence="3" type="ORF">V6575_00470</name>
</gene>
<feature type="transmembrane region" description="Helical" evidence="1">
    <location>
        <begin position="90"/>
        <end position="110"/>
    </location>
</feature>
<dbReference type="CDD" id="cd00093">
    <property type="entry name" value="HTH_XRE"/>
    <property type="match status" value="1"/>
</dbReference>
<organism evidence="3 4">
    <name type="scientific">Roseibium algae</name>
    <dbReference type="NCBI Taxonomy" id="3123038"/>
    <lineage>
        <taxon>Bacteria</taxon>
        <taxon>Pseudomonadati</taxon>
        <taxon>Pseudomonadota</taxon>
        <taxon>Alphaproteobacteria</taxon>
        <taxon>Hyphomicrobiales</taxon>
        <taxon>Stappiaceae</taxon>
        <taxon>Roseibium</taxon>
    </lineage>
</organism>
<evidence type="ECO:0000313" key="3">
    <source>
        <dbReference type="EMBL" id="MEJ8472547.1"/>
    </source>
</evidence>
<protein>
    <submittedName>
        <fullName evidence="3">Helix-turn-helix domain-containing protein</fullName>
    </submittedName>
</protein>
<proteinExistence type="predicted"/>
<dbReference type="RefSeq" id="WP_340272016.1">
    <property type="nucleotide sequence ID" value="NZ_JBAKIA010000001.1"/>
</dbReference>
<accession>A0ABU8TEG7</accession>
<sequence length="327" mass="36827">MRKYHNLLLFCDFYDIRSGNCQQKRQHNQRGIWRVDYGISVEEIGQRMKAFRLGAMLTPEELAHKAGISRAAIYRYEAGQPAKIDTLVRIAGLLGVSLATLLGAGVEYIVSAISFFERMRQLEENVEQIIVLFGPVSYLLTTDQYDEFLPQVLRESIPKHVDDYDQAISEVDTLVEILKKRKQAYRARTPNIISLTSGSELTQFLKLGFVGGHNLPDVDVSKRKEIARIEIENIVQLLRNQPIGVQLGVIVDSMPGSSLQIFREANRKSVAVSPYRLGAFANIRLGVATISSAPEATELYQTVTNQLWNRAIKGEQAADYIEKTILK</sequence>
<keyword evidence="1" id="KW-1133">Transmembrane helix</keyword>